<dbReference type="InterPro" id="IPR008258">
    <property type="entry name" value="Transglycosylase_SLT_dom_1"/>
</dbReference>
<feature type="domain" description="Transglycosylase SLT" evidence="2">
    <location>
        <begin position="85"/>
        <end position="189"/>
    </location>
</feature>
<dbReference type="Proteomes" id="UP000509597">
    <property type="component" value="Chromosome"/>
</dbReference>
<dbReference type="PANTHER" id="PTHR37423:SF2">
    <property type="entry name" value="MEMBRANE-BOUND LYTIC MUREIN TRANSGLYCOSYLASE C"/>
    <property type="match status" value="1"/>
</dbReference>
<sequence length="217" mass="23701">MAVNGKRLFVLALAGVGAYWLIASRTMQKGEAATENGFFVPDVFGFLKASLNDAGNYLQDAFDLANSDFRTSVTSGRGNQFVGVIEKIGEAKGLPPFLLSRIAYQESRFRPDATNPSGARGMFQINKITQLEMSRQMAKQFDPFNWQQAAEGAAVYLAYLYAKFGTWLLAVAAYNAGPGTLQKNMAANGGKWNPATMPQAEQRVYALQVMADIPADY</sequence>
<dbReference type="RefSeq" id="WP_179357681.1">
    <property type="nucleotide sequence ID" value="NZ_CP058627.1"/>
</dbReference>
<proteinExistence type="inferred from homology"/>
<dbReference type="SUPFAM" id="SSF53955">
    <property type="entry name" value="Lysozyme-like"/>
    <property type="match status" value="1"/>
</dbReference>
<reference evidence="3 4" key="1">
    <citation type="submission" date="2020-07" db="EMBL/GenBank/DDBJ databases">
        <title>Complete genome sequence of Chitinibacter sp. 2T18.</title>
        <authorList>
            <person name="Bae J.-W."/>
            <person name="Choi J.-W."/>
        </authorList>
    </citation>
    <scope>NUCLEOTIDE SEQUENCE [LARGE SCALE GENOMIC DNA]</scope>
    <source>
        <strain evidence="3 4">2T18</strain>
    </source>
</reference>
<dbReference type="InterPro" id="IPR023346">
    <property type="entry name" value="Lysozyme-like_dom_sf"/>
</dbReference>
<dbReference type="EMBL" id="CP058627">
    <property type="protein sequence ID" value="QLG87599.1"/>
    <property type="molecule type" value="Genomic_DNA"/>
</dbReference>
<accession>A0A7H9BGD0</accession>
<evidence type="ECO:0000313" key="4">
    <source>
        <dbReference type="Proteomes" id="UP000509597"/>
    </source>
</evidence>
<gene>
    <name evidence="3" type="ORF">HQ393_04640</name>
</gene>
<evidence type="ECO:0000259" key="2">
    <source>
        <dbReference type="Pfam" id="PF01464"/>
    </source>
</evidence>
<dbReference type="KEGG" id="chiz:HQ393_04640"/>
<organism evidence="3 4">
    <name type="scientific">Chitinibacter bivalviorum</name>
    <dbReference type="NCBI Taxonomy" id="2739434"/>
    <lineage>
        <taxon>Bacteria</taxon>
        <taxon>Pseudomonadati</taxon>
        <taxon>Pseudomonadota</taxon>
        <taxon>Betaproteobacteria</taxon>
        <taxon>Neisseriales</taxon>
        <taxon>Chitinibacteraceae</taxon>
        <taxon>Chitinibacter</taxon>
    </lineage>
</organism>
<dbReference type="Pfam" id="PF01464">
    <property type="entry name" value="SLT"/>
    <property type="match status" value="1"/>
</dbReference>
<name>A0A7H9BGD0_9NEIS</name>
<dbReference type="AlphaFoldDB" id="A0A7H9BGD0"/>
<protein>
    <submittedName>
        <fullName evidence="3">Transglycosylase SLT domain-containing protein</fullName>
    </submittedName>
</protein>
<comment type="similarity">
    <text evidence="1">Belongs to the transglycosylase Slt family.</text>
</comment>
<dbReference type="PANTHER" id="PTHR37423">
    <property type="entry name" value="SOLUBLE LYTIC MUREIN TRANSGLYCOSYLASE-RELATED"/>
    <property type="match status" value="1"/>
</dbReference>
<evidence type="ECO:0000256" key="1">
    <source>
        <dbReference type="ARBA" id="ARBA00007734"/>
    </source>
</evidence>
<keyword evidence="4" id="KW-1185">Reference proteome</keyword>
<dbReference type="Gene3D" id="1.10.530.10">
    <property type="match status" value="1"/>
</dbReference>
<evidence type="ECO:0000313" key="3">
    <source>
        <dbReference type="EMBL" id="QLG87599.1"/>
    </source>
</evidence>